<comment type="function">
    <text evidence="17">ATP-dependent transporter located in the mitochondrial inner membrane that catalyzes the export of biliverdin from the mitochondrial matrix, and plays a crucial role in hemoglobin synthesis and antioxidative stress. Participates in the early step of the heme biosynthetic process during insertion of iron into protoporphyrin IX (PPIX). Involved in the stabilization of the iron transporter mitoferrin-1/SLC25A37. In addition may be involved in mitochondrial unfolded protein response (UPRmt) signaling pathway, although ABCB10 probably does not participate in peptide export from mitochondria.</text>
</comment>
<evidence type="ECO:0000256" key="20">
    <source>
        <dbReference type="ARBA" id="ARBA00083334"/>
    </source>
</evidence>
<dbReference type="GO" id="GO:0046872">
    <property type="term" value="F:metal ion binding"/>
    <property type="evidence" value="ECO:0007669"/>
    <property type="project" value="UniProtKB-KW"/>
</dbReference>
<dbReference type="FunFam" id="3.40.50.300:FF:000403">
    <property type="entry name" value="ATP-binding cassette sub-family B member 8, mitochondrial"/>
    <property type="match status" value="1"/>
</dbReference>
<dbReference type="CDD" id="cd18573">
    <property type="entry name" value="ABC_6TM_ABCB10_like"/>
    <property type="match status" value="1"/>
</dbReference>
<reference evidence="24" key="1">
    <citation type="submission" date="2020-08" db="EMBL/GenBank/DDBJ databases">
        <title>Multicomponent nature underlies the extraordinary mechanical properties of spider dragline silk.</title>
        <authorList>
            <person name="Kono N."/>
            <person name="Nakamura H."/>
            <person name="Mori M."/>
            <person name="Yoshida Y."/>
            <person name="Ohtoshi R."/>
            <person name="Malay A.D."/>
            <person name="Moran D.A.P."/>
            <person name="Tomita M."/>
            <person name="Numata K."/>
            <person name="Arakawa K."/>
        </authorList>
    </citation>
    <scope>NUCLEOTIDE SEQUENCE</scope>
</reference>
<evidence type="ECO:0000256" key="11">
    <source>
        <dbReference type="ARBA" id="ARBA00022967"/>
    </source>
</evidence>
<keyword evidence="6" id="KW-0547">Nucleotide-binding</keyword>
<dbReference type="SUPFAM" id="SSF90123">
    <property type="entry name" value="ABC transporter transmembrane region"/>
    <property type="match status" value="1"/>
</dbReference>
<name>A0A8X6IAS5_9ARAC</name>
<dbReference type="Pfam" id="PF00664">
    <property type="entry name" value="ABC_membrane"/>
    <property type="match status" value="1"/>
</dbReference>
<evidence type="ECO:0000256" key="8">
    <source>
        <dbReference type="ARBA" id="ARBA00022840"/>
    </source>
</evidence>
<keyword evidence="9" id="KW-0460">Magnesium</keyword>
<comment type="similarity">
    <text evidence="2">Belongs to the ABC transporter superfamily. ABCB family. Mitochondrial peptide exporter (TC 3.A.1.212) subfamily.</text>
</comment>
<dbReference type="FunFam" id="1.20.1560.10:FF:000048">
    <property type="entry name" value="ATP-binding cassette sub-family B member 10, mitochondrial"/>
    <property type="match status" value="1"/>
</dbReference>
<keyword evidence="8 24" id="KW-0067">ATP-binding</keyword>
<evidence type="ECO:0000313" key="24">
    <source>
        <dbReference type="EMBL" id="GFS38380.1"/>
    </source>
</evidence>
<dbReference type="SMART" id="SM00382">
    <property type="entry name" value="AAA"/>
    <property type="match status" value="1"/>
</dbReference>
<evidence type="ECO:0000256" key="18">
    <source>
        <dbReference type="ARBA" id="ARBA00072683"/>
    </source>
</evidence>
<keyword evidence="3" id="KW-0813">Transport</keyword>
<evidence type="ECO:0000256" key="9">
    <source>
        <dbReference type="ARBA" id="ARBA00022842"/>
    </source>
</evidence>
<evidence type="ECO:0000256" key="19">
    <source>
        <dbReference type="ARBA" id="ARBA00075187"/>
    </source>
</evidence>
<dbReference type="InterPro" id="IPR036640">
    <property type="entry name" value="ABC1_TM_sf"/>
</dbReference>
<dbReference type="InterPro" id="IPR011527">
    <property type="entry name" value="ABC1_TM_dom"/>
</dbReference>
<protein>
    <recommendedName>
        <fullName evidence="18">ATP-binding cassette sub-family B member 10, mitochondrial</fullName>
    </recommendedName>
    <alternativeName>
        <fullName evidence="19">ABC-mitochondrial erythroid protein</fullName>
    </alternativeName>
    <alternativeName>
        <fullName evidence="20">ATP-binding cassette transporter 10</fullName>
    </alternativeName>
</protein>
<evidence type="ECO:0000256" key="14">
    <source>
        <dbReference type="ARBA" id="ARBA00023128"/>
    </source>
</evidence>
<dbReference type="GO" id="GO:0042802">
    <property type="term" value="F:identical protein binding"/>
    <property type="evidence" value="ECO:0007669"/>
    <property type="project" value="UniProtKB-ARBA"/>
</dbReference>
<sequence>MWVQLYNSRLIANSLLNIYRKNTISNYSLTFQSFSKKPSYIRKPNFSAFLNTIPNTRFLRFVSSVPKKPVQKELRRLLKVAQSQKWKLTGAVLLLFVSSTVTMAVPFCVGKLIDMMTSSSGDLQKSLISFCKILVIIFIIGGLANFGRVYLMNISSHQVTNALRRKVYGSILCQEAAFFDHTKTGELINRISADTTTVGMSITNNISDGLRYSFIFTAASCLMVYTSPTLAAVGLITVAPVAIVAAVAGNILKRNSKSVQDALAEATQVSEERISNIRTVQAFARLEEENQIYNNKINNVLHFAYKESLGRAVFFGMTGFSGNLIILSVLYYGGSMMSTNQITIGGLSSFLLYAAYVGISIGGLSSFYSELMRGLGASTRLWELIDRKPLISFEGGITLPNFNGNINFENVSFAYPSRPDSMILSDFNLNIPSGSVYALVGASGCGKSTIGSLVLRLYDSQKGIISMDGYDIKQLNLKWLRSNIGIVSQEPVLFSFSVKENILYGTDSPDKVSDENLEDVLLKANALDFIKQFPEGLDTLVGERGVMLSGGQRQRIAIARALLKNPKILILDEATSALDAESEYLVHKALEQLMSGRTVITIAHRLSTVKKADTIIVLENGKVVEKGKYEDLLSNKGPFYRLVQLQSLKSK</sequence>
<comment type="caution">
    <text evidence="24">The sequence shown here is derived from an EMBL/GenBank/DDBJ whole genome shotgun (WGS) entry which is preliminary data.</text>
</comment>
<evidence type="ECO:0000256" key="21">
    <source>
        <dbReference type="SAM" id="Phobius"/>
    </source>
</evidence>
<dbReference type="GO" id="GO:0090374">
    <property type="term" value="P:oligopeptide export from mitochondrion"/>
    <property type="evidence" value="ECO:0007669"/>
    <property type="project" value="TreeGrafter"/>
</dbReference>
<dbReference type="PANTHER" id="PTHR43394">
    <property type="entry name" value="ATP-DEPENDENT PERMEASE MDL1, MITOCHONDRIAL"/>
    <property type="match status" value="1"/>
</dbReference>
<keyword evidence="15 21" id="KW-0472">Membrane</keyword>
<evidence type="ECO:0000313" key="25">
    <source>
        <dbReference type="Proteomes" id="UP000886998"/>
    </source>
</evidence>
<comment type="catalytic activity">
    <reaction evidence="16">
        <text>biliverdin IXalpha(in) + ATP + H2O = biliverdin IXalpha(out) + ADP + phosphate + H(+)</text>
        <dbReference type="Rhea" id="RHEA:82359"/>
        <dbReference type="ChEBI" id="CHEBI:15377"/>
        <dbReference type="ChEBI" id="CHEBI:15378"/>
        <dbReference type="ChEBI" id="CHEBI:30616"/>
        <dbReference type="ChEBI" id="CHEBI:43474"/>
        <dbReference type="ChEBI" id="CHEBI:57991"/>
        <dbReference type="ChEBI" id="CHEBI:456216"/>
    </reaction>
    <physiologicalReaction direction="left-to-right" evidence="16">
        <dbReference type="Rhea" id="RHEA:82360"/>
    </physiologicalReaction>
</comment>
<evidence type="ECO:0000259" key="22">
    <source>
        <dbReference type="PROSITE" id="PS50893"/>
    </source>
</evidence>
<dbReference type="EMBL" id="BMAV01025093">
    <property type="protein sequence ID" value="GFS38380.1"/>
    <property type="molecule type" value="Genomic_DNA"/>
</dbReference>
<evidence type="ECO:0000256" key="3">
    <source>
        <dbReference type="ARBA" id="ARBA00022448"/>
    </source>
</evidence>
<feature type="transmembrane region" description="Helical" evidence="21">
    <location>
        <begin position="127"/>
        <end position="146"/>
    </location>
</feature>
<keyword evidence="4 21" id="KW-0812">Transmembrane</keyword>
<dbReference type="InterPro" id="IPR027417">
    <property type="entry name" value="P-loop_NTPase"/>
</dbReference>
<evidence type="ECO:0000256" key="13">
    <source>
        <dbReference type="ARBA" id="ARBA00022990"/>
    </source>
</evidence>
<dbReference type="Proteomes" id="UP000886998">
    <property type="component" value="Unassembled WGS sequence"/>
</dbReference>
<dbReference type="GO" id="GO:0005743">
    <property type="term" value="C:mitochondrial inner membrane"/>
    <property type="evidence" value="ECO:0007669"/>
    <property type="project" value="UniProtKB-SubCell"/>
</dbReference>
<dbReference type="Gene3D" id="1.20.1560.10">
    <property type="entry name" value="ABC transporter type 1, transmembrane domain"/>
    <property type="match status" value="2"/>
</dbReference>
<evidence type="ECO:0000256" key="10">
    <source>
        <dbReference type="ARBA" id="ARBA00022946"/>
    </source>
</evidence>
<evidence type="ECO:0000256" key="4">
    <source>
        <dbReference type="ARBA" id="ARBA00022692"/>
    </source>
</evidence>
<dbReference type="InterPro" id="IPR017871">
    <property type="entry name" value="ABC_transporter-like_CS"/>
</dbReference>
<evidence type="ECO:0000256" key="15">
    <source>
        <dbReference type="ARBA" id="ARBA00023136"/>
    </source>
</evidence>
<keyword evidence="13" id="KW-0007">Acetylation</keyword>
<feature type="domain" description="ABC transmembrane type-1" evidence="23">
    <location>
        <begin position="90"/>
        <end position="373"/>
    </location>
</feature>
<dbReference type="CDD" id="cd03249">
    <property type="entry name" value="ABC_MTABC3_MDL1_MDL2"/>
    <property type="match status" value="1"/>
</dbReference>
<evidence type="ECO:0000259" key="23">
    <source>
        <dbReference type="PROSITE" id="PS50929"/>
    </source>
</evidence>
<keyword evidence="7" id="KW-0999">Mitochondrion inner membrane</keyword>
<proteinExistence type="inferred from homology"/>
<dbReference type="PROSITE" id="PS00211">
    <property type="entry name" value="ABC_TRANSPORTER_1"/>
    <property type="match status" value="1"/>
</dbReference>
<comment type="subcellular location">
    <subcellularLocation>
        <location evidence="1">Mitochondrion inner membrane</location>
        <topology evidence="1">Multi-pass membrane protein</topology>
    </subcellularLocation>
</comment>
<dbReference type="GO" id="GO:0005524">
    <property type="term" value="F:ATP binding"/>
    <property type="evidence" value="ECO:0007669"/>
    <property type="project" value="UniProtKB-KW"/>
</dbReference>
<dbReference type="PANTHER" id="PTHR43394:SF1">
    <property type="entry name" value="ATP-BINDING CASSETTE SUB-FAMILY B MEMBER 10, MITOCHONDRIAL"/>
    <property type="match status" value="1"/>
</dbReference>
<dbReference type="InterPro" id="IPR003593">
    <property type="entry name" value="AAA+_ATPase"/>
</dbReference>
<evidence type="ECO:0000256" key="6">
    <source>
        <dbReference type="ARBA" id="ARBA00022741"/>
    </source>
</evidence>
<keyword evidence="25" id="KW-1185">Reference proteome</keyword>
<gene>
    <name evidence="24" type="primary">ABCB10</name>
    <name evidence="24" type="ORF">TNIN_327712</name>
</gene>
<dbReference type="AlphaFoldDB" id="A0A8X6IAS5"/>
<dbReference type="SUPFAM" id="SSF52540">
    <property type="entry name" value="P-loop containing nucleoside triphosphate hydrolases"/>
    <property type="match status" value="1"/>
</dbReference>
<keyword evidence="5" id="KW-0479">Metal-binding</keyword>
<dbReference type="PIRSF" id="PIRSF002773">
    <property type="entry name" value="ABC_prm/ATPase_B"/>
    <property type="match status" value="1"/>
</dbReference>
<dbReference type="PROSITE" id="PS50893">
    <property type="entry name" value="ABC_TRANSPORTER_2"/>
    <property type="match status" value="1"/>
</dbReference>
<dbReference type="Pfam" id="PF00005">
    <property type="entry name" value="ABC_tran"/>
    <property type="match status" value="1"/>
</dbReference>
<dbReference type="InterPro" id="IPR039421">
    <property type="entry name" value="Type_1_exporter"/>
</dbReference>
<accession>A0A8X6IAS5</accession>
<dbReference type="InterPro" id="IPR003439">
    <property type="entry name" value="ABC_transporter-like_ATP-bd"/>
</dbReference>
<evidence type="ECO:0000256" key="12">
    <source>
        <dbReference type="ARBA" id="ARBA00022989"/>
    </source>
</evidence>
<evidence type="ECO:0000256" key="7">
    <source>
        <dbReference type="ARBA" id="ARBA00022792"/>
    </source>
</evidence>
<keyword evidence="10" id="KW-0809">Transit peptide</keyword>
<feature type="domain" description="ABC transporter" evidence="22">
    <location>
        <begin position="406"/>
        <end position="645"/>
    </location>
</feature>
<feature type="transmembrane region" description="Helical" evidence="21">
    <location>
        <begin position="312"/>
        <end position="332"/>
    </location>
</feature>
<feature type="transmembrane region" description="Helical" evidence="21">
    <location>
        <begin position="86"/>
        <end position="107"/>
    </location>
</feature>
<keyword evidence="11" id="KW-1278">Translocase</keyword>
<feature type="transmembrane region" description="Helical" evidence="21">
    <location>
        <begin position="232"/>
        <end position="252"/>
    </location>
</feature>
<feature type="transmembrane region" description="Helical" evidence="21">
    <location>
        <begin position="344"/>
        <end position="368"/>
    </location>
</feature>
<dbReference type="Gene3D" id="3.40.50.300">
    <property type="entry name" value="P-loop containing nucleotide triphosphate hydrolases"/>
    <property type="match status" value="1"/>
</dbReference>
<keyword evidence="14" id="KW-0496">Mitochondrion</keyword>
<dbReference type="OrthoDB" id="6500128at2759"/>
<dbReference type="PROSITE" id="PS50929">
    <property type="entry name" value="ABC_TM1F"/>
    <property type="match status" value="1"/>
</dbReference>
<evidence type="ECO:0000256" key="5">
    <source>
        <dbReference type="ARBA" id="ARBA00022723"/>
    </source>
</evidence>
<evidence type="ECO:0000256" key="2">
    <source>
        <dbReference type="ARBA" id="ARBA00005580"/>
    </source>
</evidence>
<keyword evidence="12 21" id="KW-1133">Transmembrane helix</keyword>
<evidence type="ECO:0000256" key="1">
    <source>
        <dbReference type="ARBA" id="ARBA00004448"/>
    </source>
</evidence>
<evidence type="ECO:0000256" key="16">
    <source>
        <dbReference type="ARBA" id="ARBA00052250"/>
    </source>
</evidence>
<dbReference type="GO" id="GO:0015421">
    <property type="term" value="F:ABC-type oligopeptide transporter activity"/>
    <property type="evidence" value="ECO:0007669"/>
    <property type="project" value="TreeGrafter"/>
</dbReference>
<organism evidence="24 25">
    <name type="scientific">Trichonephila inaurata madagascariensis</name>
    <dbReference type="NCBI Taxonomy" id="2747483"/>
    <lineage>
        <taxon>Eukaryota</taxon>
        <taxon>Metazoa</taxon>
        <taxon>Ecdysozoa</taxon>
        <taxon>Arthropoda</taxon>
        <taxon>Chelicerata</taxon>
        <taxon>Arachnida</taxon>
        <taxon>Araneae</taxon>
        <taxon>Araneomorphae</taxon>
        <taxon>Entelegynae</taxon>
        <taxon>Araneoidea</taxon>
        <taxon>Nephilidae</taxon>
        <taxon>Trichonephila</taxon>
        <taxon>Trichonephila inaurata</taxon>
    </lineage>
</organism>
<dbReference type="GO" id="GO:0016887">
    <property type="term" value="F:ATP hydrolysis activity"/>
    <property type="evidence" value="ECO:0007669"/>
    <property type="project" value="InterPro"/>
</dbReference>
<evidence type="ECO:0000256" key="17">
    <source>
        <dbReference type="ARBA" id="ARBA00055589"/>
    </source>
</evidence>